<feature type="region of interest" description="Disordered" evidence="3">
    <location>
        <begin position="138"/>
        <end position="171"/>
    </location>
</feature>
<dbReference type="InterPro" id="IPR011049">
    <property type="entry name" value="Serralysin-like_metalloprot_C"/>
</dbReference>
<dbReference type="PANTHER" id="PTHR38340">
    <property type="entry name" value="S-LAYER PROTEIN"/>
    <property type="match status" value="1"/>
</dbReference>
<dbReference type="InterPro" id="IPR050557">
    <property type="entry name" value="RTX_toxin/Mannuronan_C5-epim"/>
</dbReference>
<dbReference type="SUPFAM" id="SSF51120">
    <property type="entry name" value="beta-Roll"/>
    <property type="match status" value="3"/>
</dbReference>
<comment type="caution">
    <text evidence="4">The sequence shown here is derived from an EMBL/GenBank/DDBJ whole genome shotgun (WGS) entry which is preliminary data.</text>
</comment>
<reference evidence="4" key="1">
    <citation type="submission" date="2022-12" db="EMBL/GenBank/DDBJ databases">
        <title>Bacterial isolates from different developmental stages of Nematostella vectensis.</title>
        <authorList>
            <person name="Fraune S."/>
        </authorList>
    </citation>
    <scope>NUCLEOTIDE SEQUENCE</scope>
    <source>
        <strain evidence="4">G21630-S1</strain>
    </source>
</reference>
<dbReference type="Gene3D" id="2.150.10.10">
    <property type="entry name" value="Serralysin-like metalloprotease, C-terminal"/>
    <property type="match status" value="2"/>
</dbReference>
<evidence type="ECO:0000256" key="2">
    <source>
        <dbReference type="ARBA" id="ARBA00022525"/>
    </source>
</evidence>
<dbReference type="InterPro" id="IPR001343">
    <property type="entry name" value="Hemolysn_Ca-bd"/>
</dbReference>
<dbReference type="RefSeq" id="WP_269422741.1">
    <property type="nucleotide sequence ID" value="NZ_JAPWGY010000002.1"/>
</dbReference>
<evidence type="ECO:0000256" key="1">
    <source>
        <dbReference type="ARBA" id="ARBA00004613"/>
    </source>
</evidence>
<evidence type="ECO:0000313" key="5">
    <source>
        <dbReference type="Proteomes" id="UP001069802"/>
    </source>
</evidence>
<name>A0ABT4LHH4_9PROT</name>
<dbReference type="Pfam" id="PF00353">
    <property type="entry name" value="HemolysinCabind"/>
    <property type="match status" value="7"/>
</dbReference>
<keyword evidence="2" id="KW-0964">Secreted</keyword>
<dbReference type="Proteomes" id="UP001069802">
    <property type="component" value="Unassembled WGS sequence"/>
</dbReference>
<dbReference type="PANTHER" id="PTHR38340:SF1">
    <property type="entry name" value="S-LAYER PROTEIN"/>
    <property type="match status" value="1"/>
</dbReference>
<keyword evidence="5" id="KW-1185">Reference proteome</keyword>
<evidence type="ECO:0000256" key="3">
    <source>
        <dbReference type="SAM" id="MobiDB-lite"/>
    </source>
</evidence>
<dbReference type="PRINTS" id="PR00313">
    <property type="entry name" value="CABNDNGRPT"/>
</dbReference>
<feature type="non-terminal residue" evidence="4">
    <location>
        <position position="1"/>
    </location>
</feature>
<protein>
    <submittedName>
        <fullName evidence="4">Calcium-binding protein</fullName>
    </submittedName>
</protein>
<dbReference type="PROSITE" id="PS00330">
    <property type="entry name" value="HEMOLYSIN_CALCIUM"/>
    <property type="match status" value="5"/>
</dbReference>
<proteinExistence type="predicted"/>
<gene>
    <name evidence="4" type="ORF">O4H49_07160</name>
</gene>
<feature type="region of interest" description="Disordered" evidence="3">
    <location>
        <begin position="24"/>
        <end position="85"/>
    </location>
</feature>
<sequence>SGTSGNNTIDLSNTTLTNVARIEGGAGNDSITGSAGDDTIVGGTGNDNLRGGDGNDTFLVEGNGQGADRYNGGAGRDKIQGTDGDQTVVVSHLTAGDSIEEIDLGSGTNVLSGTSGNNTIDLSNTTLTNVARIEGGAGNDSITGSAGDDTIVGGTGNDNLRGGDGNDTFIVEGQDQGADRFSGGAGTDRILGGDGDDTITVSHLTRGDSIEQIDGGAGVNILSGTSGNNTIDLSNTTLTNIGRIDAGAGNDTLIGSDDDDILLGGLGNDRLTGGGGDDSFTFSLSMNASGNIEAQGKDTIMDFDSGDRLVFEDILGDLGGAADPLAALDSLGGVTVVDGGAGRDVSIQFENGDSITLRGLGTADHSLDSLTDLNDNGIHIDVF</sequence>
<comment type="subcellular location">
    <subcellularLocation>
        <location evidence="1">Secreted</location>
    </subcellularLocation>
</comment>
<accession>A0ABT4LHH4</accession>
<dbReference type="InterPro" id="IPR018511">
    <property type="entry name" value="Hemolysin-typ_Ca-bd_CS"/>
</dbReference>
<dbReference type="EMBL" id="JAPWGY010000002">
    <property type="protein sequence ID" value="MCZ4280550.1"/>
    <property type="molecule type" value="Genomic_DNA"/>
</dbReference>
<evidence type="ECO:0000313" key="4">
    <source>
        <dbReference type="EMBL" id="MCZ4280550.1"/>
    </source>
</evidence>
<organism evidence="4 5">
    <name type="scientific">Kiloniella laminariae</name>
    <dbReference type="NCBI Taxonomy" id="454162"/>
    <lineage>
        <taxon>Bacteria</taxon>
        <taxon>Pseudomonadati</taxon>
        <taxon>Pseudomonadota</taxon>
        <taxon>Alphaproteobacteria</taxon>
        <taxon>Rhodospirillales</taxon>
        <taxon>Kiloniellaceae</taxon>
        <taxon>Kiloniella</taxon>
    </lineage>
</organism>